<evidence type="ECO:0000256" key="3">
    <source>
        <dbReference type="SAM" id="MobiDB-lite"/>
    </source>
</evidence>
<comment type="caution">
    <text evidence="5">The sequence shown here is derived from an EMBL/GenBank/DDBJ whole genome shotgun (WGS) entry which is preliminary data.</text>
</comment>
<keyword evidence="6" id="KW-1185">Reference proteome</keyword>
<keyword evidence="2" id="KW-0072">Autophagy</keyword>
<dbReference type="InterPro" id="IPR007135">
    <property type="entry name" value="Atg3/Atg10"/>
</dbReference>
<feature type="region of interest" description="Disordered" evidence="3">
    <location>
        <begin position="1178"/>
        <end position="1199"/>
    </location>
</feature>
<protein>
    <submittedName>
        <fullName evidence="5">Katanin-interacting protein</fullName>
    </submittedName>
</protein>
<evidence type="ECO:0000259" key="4">
    <source>
        <dbReference type="Pfam" id="PF14652"/>
    </source>
</evidence>
<proteinExistence type="predicted"/>
<evidence type="ECO:0000313" key="6">
    <source>
        <dbReference type="Proteomes" id="UP001281761"/>
    </source>
</evidence>
<evidence type="ECO:0000256" key="2">
    <source>
        <dbReference type="ARBA" id="ARBA00023006"/>
    </source>
</evidence>
<keyword evidence="1" id="KW-0833">Ubl conjugation pathway</keyword>
<accession>A0ABQ9YKF5</accession>
<dbReference type="Proteomes" id="UP001281761">
    <property type="component" value="Unassembled WGS sequence"/>
</dbReference>
<dbReference type="Pfam" id="PF14652">
    <property type="entry name" value="DUF4457"/>
    <property type="match status" value="3"/>
</dbReference>
<feature type="domain" description="KATNIP" evidence="4">
    <location>
        <begin position="840"/>
        <end position="983"/>
    </location>
</feature>
<dbReference type="PANTHER" id="PTHR21534:SF0">
    <property type="entry name" value="KATANIN-INTERACTING PROTEIN"/>
    <property type="match status" value="1"/>
</dbReference>
<evidence type="ECO:0000313" key="5">
    <source>
        <dbReference type="EMBL" id="KAK2964244.1"/>
    </source>
</evidence>
<dbReference type="Pfam" id="PF03987">
    <property type="entry name" value="Autophagy_act_C"/>
    <property type="match status" value="1"/>
</dbReference>
<dbReference type="InterPro" id="IPR027859">
    <property type="entry name" value="KATNIP_dom"/>
</dbReference>
<feature type="region of interest" description="Disordered" evidence="3">
    <location>
        <begin position="1110"/>
        <end position="1134"/>
    </location>
</feature>
<feature type="region of interest" description="Disordered" evidence="3">
    <location>
        <begin position="352"/>
        <end position="379"/>
    </location>
</feature>
<name>A0ABQ9YKF5_9EUKA</name>
<dbReference type="InterPro" id="IPR026704">
    <property type="entry name" value="KATNIP"/>
</dbReference>
<evidence type="ECO:0000256" key="1">
    <source>
        <dbReference type="ARBA" id="ARBA00022786"/>
    </source>
</evidence>
<sequence length="1199" mass="132699">MDQSAFISFLKQLHAFWPIWSHPLVDPHTSIHYSTATLATNDIINQTQQTNDDTDSPFSFNEDNDAFLAEKMHLNREFIFTITIFWNQSYLCPSLYFLVHDQSGVYLTLHEIHSSLHLSTEPSQTNLFDIVSETLNPLTNLTSFCLHPCGTPTPSSSSFAHTIIIRILSNWGHPSEVGLNAIQLFLKKGTKFSLSKARFSLRAGKTTFPPAPNSSLASFINVQSAGKKSISKQNVQEALPIASTTLHILTSSKPGSTNESSTWKCPFIATPASQPLEIVIEIPPITPLLTTSTKSQNENALVIWNVNTNSEEAKKGAKKVEIEHNGELIFKGDLPRGLGNVLSNCSKAIPIRIDTSTKRTPSPQPPIQQKSKSKSPHRLSVGDHLQHLIDQRNSLQETLLGTFHEVSVRVDSPPTLNSIEFCLQSNWGHPSLIGLSHIDMFDKNGRQILFTDPARNISLKRVRDSGTSPMVESVKTTGHVEFLLAPNTAITEEVWRGTYSKSTTMIVHVDFNTSTTLSFIRIRNYSTNRVRSSICVKNIDIFGIAREGKTENRFLIATGMIDRLATKGKTDFFEVNFVSGKAEEDMLQETLANIVDNRRKEWAEKNWELIDNTQPAAAQKHVSWDATQPKQSGTINKLDTFVLNTDGTFLPTIRPLTQGGAPEKNIAAVSSFTQEEPSERTENPVPHIPSFAATTVLPSDSADEMVFRTPISGTSTRPIPPTNYPTVTTVTIQIGSTWGDVGIVGLRSVELVDSDGIAVPDDSVRITSTLSTALQQSFRQTSTKQPNDPTHALTQPLANLLVPPIDGDPHSTTDPSQSWACIFTQPIHSFGNQASVASAPPELTFTLSRPIQLKGLRLSNFNTSFESSYWGIKDFVLFLDGELFGEFVARKGTGIGELPLAQFFDFDIGAYIALDSSDSSIENPPSSAVVCDLVKQPYIPPLLPTGFVWSFRIYSTWGDPHYVGLNGIQLLDDKRRIINLITTHSVALLNDEQKDEEGRLCYSHLADHPHSFLAALPPDISDLPDSQHDVRTFHNLTCPPFHTRAFSSSWLAPFTPSESNTIHLIFNQPQTVSQIKLFNYSKTPERGVKEFDLSVDGFLLFRGLLNPAATDDEKAAQPKRPKTQPLKRAQTGSKAREDYQSILFTSDKAVIGKECCTVLSQPLQNNVVLINNGQVMSEYQPKPASRPQSRPKTALNARF</sequence>
<feature type="domain" description="KATNIP" evidence="4">
    <location>
        <begin position="294"/>
        <end position="541"/>
    </location>
</feature>
<feature type="domain" description="KATNIP" evidence="4">
    <location>
        <begin position="1011"/>
        <end position="1107"/>
    </location>
</feature>
<dbReference type="PANTHER" id="PTHR21534">
    <property type="entry name" value="KATANIN-INTERACTING PROTEIN"/>
    <property type="match status" value="1"/>
</dbReference>
<dbReference type="EMBL" id="JARBJD010000003">
    <property type="protein sequence ID" value="KAK2964244.1"/>
    <property type="molecule type" value="Genomic_DNA"/>
</dbReference>
<gene>
    <name evidence="5" type="ORF">BLNAU_775</name>
</gene>
<reference evidence="5 6" key="1">
    <citation type="journal article" date="2022" name="bioRxiv">
        <title>Genomics of Preaxostyla Flagellates Illuminates Evolutionary Transitions and the Path Towards Mitochondrial Loss.</title>
        <authorList>
            <person name="Novak L.V.F."/>
            <person name="Treitli S.C."/>
            <person name="Pyrih J."/>
            <person name="Halakuc P."/>
            <person name="Pipaliya S.V."/>
            <person name="Vacek V."/>
            <person name="Brzon O."/>
            <person name="Soukal P."/>
            <person name="Eme L."/>
            <person name="Dacks J.B."/>
            <person name="Karnkowska A."/>
            <person name="Elias M."/>
            <person name="Hampl V."/>
        </authorList>
    </citation>
    <scope>NUCLEOTIDE SEQUENCE [LARGE SCALE GENOMIC DNA]</scope>
    <source>
        <strain evidence="5">NAU3</strain>
        <tissue evidence="5">Gut</tissue>
    </source>
</reference>
<dbReference type="Gene3D" id="3.30.1460.50">
    <property type="match status" value="1"/>
</dbReference>
<organism evidence="5 6">
    <name type="scientific">Blattamonas nauphoetae</name>
    <dbReference type="NCBI Taxonomy" id="2049346"/>
    <lineage>
        <taxon>Eukaryota</taxon>
        <taxon>Metamonada</taxon>
        <taxon>Preaxostyla</taxon>
        <taxon>Oxymonadida</taxon>
        <taxon>Blattamonas</taxon>
    </lineage>
</organism>